<dbReference type="eggNOG" id="COG4771">
    <property type="taxonomic scope" value="Bacteria"/>
</dbReference>
<dbReference type="InterPro" id="IPR041916">
    <property type="entry name" value="Anti_sigma_zinc_sf"/>
</dbReference>
<feature type="region of interest" description="Disordered" evidence="1">
    <location>
        <begin position="405"/>
        <end position="428"/>
    </location>
</feature>
<dbReference type="Pfam" id="PF13490">
    <property type="entry name" value="zf-HC2"/>
    <property type="match status" value="1"/>
</dbReference>
<evidence type="ECO:0000256" key="1">
    <source>
        <dbReference type="SAM" id="MobiDB-lite"/>
    </source>
</evidence>
<organism evidence="3 4">
    <name type="scientific">Gemmatirosa kalamazoonensis</name>
    <dbReference type="NCBI Taxonomy" id="861299"/>
    <lineage>
        <taxon>Bacteria</taxon>
        <taxon>Pseudomonadati</taxon>
        <taxon>Gemmatimonadota</taxon>
        <taxon>Gemmatimonadia</taxon>
        <taxon>Gemmatimonadales</taxon>
        <taxon>Gemmatimonadaceae</taxon>
        <taxon>Gemmatirosa</taxon>
    </lineage>
</organism>
<name>W0RF20_9BACT</name>
<dbReference type="InParanoid" id="W0RF20"/>
<dbReference type="InterPro" id="IPR013784">
    <property type="entry name" value="Carb-bd-like_fold"/>
</dbReference>
<protein>
    <recommendedName>
        <fullName evidence="2">Putative zinc-finger domain-containing protein</fullName>
    </recommendedName>
</protein>
<dbReference type="AlphaFoldDB" id="W0RF20"/>
<dbReference type="Gene3D" id="2.60.40.1120">
    <property type="entry name" value="Carboxypeptidase-like, regulatory domain"/>
    <property type="match status" value="1"/>
</dbReference>
<sequence length="428" mass="42457">MRPDETLAPMPHLDEGTAHAWLDGALSPEESARVESHVESCRDCAALVAEARGLIAGATRIVGALDIVPGGVIPTPAAAPVAPVAPVAAPRPARHPRRWMVRAAAGIAVLVGGTTVVMRSASRPQYAAADSVAYSVPAAAPGPSAAAADLATPSMAPAPTLPAPTQPVAEGAPPMGAREPALAERRASTPAIAAGSAPRTAPTDAAKLAASAPPRADAPRGTIAGMVTDPRGAPLPLASVTVAGAPQGATSDSAGRFVLPAVPAGEATVVARRLGYGPGTATVTVAPAETASTALTLSSAAVALSQTVVTGAAAAAPAATAQRMRAGRAAPRSDDRAVAGCYVVRLDATPKPDSARSLGLPMRLRLDAPPRAGARWSLDADGTLRVTLGTAPTSLVLRAADDGWSGTATADGRSAPVSLTRASDCEAR</sequence>
<dbReference type="Pfam" id="PF13620">
    <property type="entry name" value="CarboxypepD_reg"/>
    <property type="match status" value="1"/>
</dbReference>
<feature type="domain" description="Putative zinc-finger" evidence="2">
    <location>
        <begin position="19"/>
        <end position="45"/>
    </location>
</feature>
<dbReference type="InterPro" id="IPR027383">
    <property type="entry name" value="Znf_put"/>
</dbReference>
<dbReference type="HOGENOM" id="CLU_640545_0_0_0"/>
<gene>
    <name evidence="3" type="ORF">J421_0441</name>
</gene>
<feature type="region of interest" description="Disordered" evidence="1">
    <location>
        <begin position="156"/>
        <end position="224"/>
    </location>
</feature>
<proteinExistence type="predicted"/>
<dbReference type="KEGG" id="gba:J421_0441"/>
<dbReference type="Gene3D" id="1.10.10.1320">
    <property type="entry name" value="Anti-sigma factor, zinc-finger domain"/>
    <property type="match status" value="1"/>
</dbReference>
<dbReference type="STRING" id="861299.J421_0441"/>
<evidence type="ECO:0000313" key="3">
    <source>
        <dbReference type="EMBL" id="AHG87978.1"/>
    </source>
</evidence>
<keyword evidence="4" id="KW-1185">Reference proteome</keyword>
<dbReference type="PATRIC" id="fig|861299.3.peg.452"/>
<dbReference type="EMBL" id="CP007128">
    <property type="protein sequence ID" value="AHG87978.1"/>
    <property type="molecule type" value="Genomic_DNA"/>
</dbReference>
<reference evidence="3 4" key="1">
    <citation type="journal article" date="2014" name="Genome Announc.">
        <title>Genome Sequence and Methylome of Soil Bacterium Gemmatirosa kalamazoonensis KBS708T, a Member of the Rarely Cultivated Gemmatimonadetes Phylum.</title>
        <authorList>
            <person name="Debruyn J.M."/>
            <person name="Radosevich M."/>
            <person name="Wommack K.E."/>
            <person name="Polson S.W."/>
            <person name="Hauser L.J."/>
            <person name="Fawaz M.N."/>
            <person name="Korlach J."/>
            <person name="Tsai Y.C."/>
        </authorList>
    </citation>
    <scope>NUCLEOTIDE SEQUENCE [LARGE SCALE GENOMIC DNA]</scope>
    <source>
        <strain evidence="3 4">KBS708</strain>
    </source>
</reference>
<dbReference type="Proteomes" id="UP000019151">
    <property type="component" value="Chromosome"/>
</dbReference>
<evidence type="ECO:0000259" key="2">
    <source>
        <dbReference type="Pfam" id="PF13490"/>
    </source>
</evidence>
<evidence type="ECO:0000313" key="4">
    <source>
        <dbReference type="Proteomes" id="UP000019151"/>
    </source>
</evidence>
<feature type="compositionally biased region" description="Low complexity" evidence="1">
    <location>
        <begin position="199"/>
        <end position="215"/>
    </location>
</feature>
<dbReference type="SUPFAM" id="SSF49452">
    <property type="entry name" value="Starch-binding domain-like"/>
    <property type="match status" value="1"/>
</dbReference>
<dbReference type="GO" id="GO:0030246">
    <property type="term" value="F:carbohydrate binding"/>
    <property type="evidence" value="ECO:0007669"/>
    <property type="project" value="InterPro"/>
</dbReference>
<accession>W0RF20</accession>